<dbReference type="InterPro" id="IPR027417">
    <property type="entry name" value="P-loop_NTPase"/>
</dbReference>
<dbReference type="InterPro" id="IPR029016">
    <property type="entry name" value="GAF-like_dom_sf"/>
</dbReference>
<proteinExistence type="predicted"/>
<dbReference type="SUPFAM" id="SSF46689">
    <property type="entry name" value="Homeodomain-like"/>
    <property type="match status" value="1"/>
</dbReference>
<evidence type="ECO:0000313" key="8">
    <source>
        <dbReference type="Proteomes" id="UP001226434"/>
    </source>
</evidence>
<evidence type="ECO:0000259" key="6">
    <source>
        <dbReference type="PROSITE" id="PS50045"/>
    </source>
</evidence>
<evidence type="ECO:0000256" key="3">
    <source>
        <dbReference type="ARBA" id="ARBA00023015"/>
    </source>
</evidence>
<evidence type="ECO:0000256" key="4">
    <source>
        <dbReference type="ARBA" id="ARBA00023125"/>
    </source>
</evidence>
<dbReference type="Pfam" id="PF25601">
    <property type="entry name" value="AAA_lid_14"/>
    <property type="match status" value="1"/>
</dbReference>
<dbReference type="InterPro" id="IPR025944">
    <property type="entry name" value="Sigma_54_int_dom_CS"/>
</dbReference>
<keyword evidence="1" id="KW-0547">Nucleotide-binding</keyword>
<evidence type="ECO:0000256" key="1">
    <source>
        <dbReference type="ARBA" id="ARBA00022741"/>
    </source>
</evidence>
<dbReference type="PANTHER" id="PTHR32071">
    <property type="entry name" value="TRANSCRIPTIONAL REGULATORY PROTEIN"/>
    <property type="match status" value="1"/>
</dbReference>
<dbReference type="InterPro" id="IPR003018">
    <property type="entry name" value="GAF"/>
</dbReference>
<accession>A0ABT6REI0</accession>
<dbReference type="Pfam" id="PF01590">
    <property type="entry name" value="GAF"/>
    <property type="match status" value="1"/>
</dbReference>
<dbReference type="RefSeq" id="WP_282334984.1">
    <property type="nucleotide sequence ID" value="NZ_JASBRG010000007.1"/>
</dbReference>
<organism evidence="7 8">
    <name type="scientific">Pinibacter soli</name>
    <dbReference type="NCBI Taxonomy" id="3044211"/>
    <lineage>
        <taxon>Bacteria</taxon>
        <taxon>Pseudomonadati</taxon>
        <taxon>Bacteroidota</taxon>
        <taxon>Chitinophagia</taxon>
        <taxon>Chitinophagales</taxon>
        <taxon>Chitinophagaceae</taxon>
        <taxon>Pinibacter</taxon>
    </lineage>
</organism>
<dbReference type="PANTHER" id="PTHR32071:SF57">
    <property type="entry name" value="C4-DICARBOXYLATE TRANSPORT TRANSCRIPTIONAL REGULATORY PROTEIN DCTD"/>
    <property type="match status" value="1"/>
</dbReference>
<dbReference type="SUPFAM" id="SSF52540">
    <property type="entry name" value="P-loop containing nucleoside triphosphate hydrolases"/>
    <property type="match status" value="1"/>
</dbReference>
<dbReference type="EMBL" id="JASBRG010000007">
    <property type="protein sequence ID" value="MDI3320881.1"/>
    <property type="molecule type" value="Genomic_DNA"/>
</dbReference>
<dbReference type="Proteomes" id="UP001226434">
    <property type="component" value="Unassembled WGS sequence"/>
</dbReference>
<dbReference type="SUPFAM" id="SSF55781">
    <property type="entry name" value="GAF domain-like"/>
    <property type="match status" value="1"/>
</dbReference>
<keyword evidence="3" id="KW-0805">Transcription regulation</keyword>
<reference evidence="7 8" key="1">
    <citation type="submission" date="2023-05" db="EMBL/GenBank/DDBJ databases">
        <title>Genome sequence of Pinibacter sp. MAH-24.</title>
        <authorList>
            <person name="Huq M.A."/>
        </authorList>
    </citation>
    <scope>NUCLEOTIDE SEQUENCE [LARGE SCALE GENOMIC DNA]</scope>
    <source>
        <strain evidence="7 8">MAH-24</strain>
    </source>
</reference>
<dbReference type="InterPro" id="IPR025662">
    <property type="entry name" value="Sigma_54_int_dom_ATP-bd_1"/>
</dbReference>
<dbReference type="PROSITE" id="PS50045">
    <property type="entry name" value="SIGMA54_INTERACT_4"/>
    <property type="match status" value="1"/>
</dbReference>
<dbReference type="Pfam" id="PF02954">
    <property type="entry name" value="HTH_8"/>
    <property type="match status" value="1"/>
</dbReference>
<keyword evidence="8" id="KW-1185">Reference proteome</keyword>
<evidence type="ECO:0000256" key="5">
    <source>
        <dbReference type="ARBA" id="ARBA00023163"/>
    </source>
</evidence>
<dbReference type="Gene3D" id="1.10.8.60">
    <property type="match status" value="1"/>
</dbReference>
<feature type="domain" description="Sigma-54 factor interaction" evidence="6">
    <location>
        <begin position="235"/>
        <end position="464"/>
    </location>
</feature>
<sequence>METPKQTTQTNPAVDNNHSILLIKEIEEEKSLLLLLSKDITSCRTKQDIQQIVSERLAKYFRFNEIMICLDNTDNLTHTNYIHTITEQTIQHPSFAKGVAMKYYINDGIYNVIQTAEEPVIFDMYELMRRSNRPYYVDFFYELNVNQLIGFPVRVNNKSFGAVFVYVKEKIFFSPSEIKLAEAVCAHISIAISNILAYEQIQNQLAEIKQYKSRLEQENLYLQEQMSDAVSAGDIIGAATSLKKVFQLIANVARTNSTVLIMGETGTGKELIARAIHNTSGRKDKLMIKVNCAALPAQLIESELFGHEKGSFTGATERRMGKFELADNSTLFLDEIGEMSLDLQVKFLRAIQEKEVERIGGQTVIKTDVRIIAATNRDLEKEVAAGRFRADLYYRLNVFPIVLPPLRHRKEDIDELIAYFIHKLTPKIGKKITGVAPAVLKEFHQYDWPGNIRELENVIERSILMATGPCIEDIHLVSTVKEPSVLPEEQDIKSLEQVERQHIVATLKKCNGRIRGEKGAAAMLNLPPTTLQSKMKKLGINKEY</sequence>
<dbReference type="PROSITE" id="PS00675">
    <property type="entry name" value="SIGMA54_INTERACT_1"/>
    <property type="match status" value="1"/>
</dbReference>
<dbReference type="InterPro" id="IPR058031">
    <property type="entry name" value="AAA_lid_NorR"/>
</dbReference>
<evidence type="ECO:0000256" key="2">
    <source>
        <dbReference type="ARBA" id="ARBA00022840"/>
    </source>
</evidence>
<dbReference type="Gene3D" id="3.30.450.40">
    <property type="match status" value="1"/>
</dbReference>
<dbReference type="InterPro" id="IPR002078">
    <property type="entry name" value="Sigma_54_int"/>
</dbReference>
<dbReference type="InterPro" id="IPR009057">
    <property type="entry name" value="Homeodomain-like_sf"/>
</dbReference>
<dbReference type="SMART" id="SM00065">
    <property type="entry name" value="GAF"/>
    <property type="match status" value="1"/>
</dbReference>
<comment type="caution">
    <text evidence="7">The sequence shown here is derived from an EMBL/GenBank/DDBJ whole genome shotgun (WGS) entry which is preliminary data.</text>
</comment>
<dbReference type="Gene3D" id="1.10.10.60">
    <property type="entry name" value="Homeodomain-like"/>
    <property type="match status" value="1"/>
</dbReference>
<dbReference type="InterPro" id="IPR003593">
    <property type="entry name" value="AAA+_ATPase"/>
</dbReference>
<gene>
    <name evidence="7" type="ORF">QJ048_13910</name>
</gene>
<keyword evidence="5" id="KW-0804">Transcription</keyword>
<dbReference type="Gene3D" id="3.40.50.300">
    <property type="entry name" value="P-loop containing nucleotide triphosphate hydrolases"/>
    <property type="match status" value="1"/>
</dbReference>
<keyword evidence="2" id="KW-0067">ATP-binding</keyword>
<dbReference type="CDD" id="cd00009">
    <property type="entry name" value="AAA"/>
    <property type="match status" value="1"/>
</dbReference>
<name>A0ABT6REI0_9BACT</name>
<dbReference type="InterPro" id="IPR002197">
    <property type="entry name" value="HTH_Fis"/>
</dbReference>
<dbReference type="Pfam" id="PF00158">
    <property type="entry name" value="Sigma54_activat"/>
    <property type="match status" value="1"/>
</dbReference>
<keyword evidence="4" id="KW-0238">DNA-binding</keyword>
<evidence type="ECO:0000313" key="7">
    <source>
        <dbReference type="EMBL" id="MDI3320881.1"/>
    </source>
</evidence>
<dbReference type="SMART" id="SM00382">
    <property type="entry name" value="AAA"/>
    <property type="match status" value="1"/>
</dbReference>
<protein>
    <submittedName>
        <fullName evidence="7">Sigma 54-interacting transcriptional regulator</fullName>
    </submittedName>
</protein>
<dbReference type="PROSITE" id="PS00688">
    <property type="entry name" value="SIGMA54_INTERACT_3"/>
    <property type="match status" value="1"/>
</dbReference>